<proteinExistence type="inferred from homology"/>
<evidence type="ECO:0000313" key="9">
    <source>
        <dbReference type="EMBL" id="CAG7834981.1"/>
    </source>
</evidence>
<evidence type="ECO:0000256" key="6">
    <source>
        <dbReference type="ARBA" id="ARBA00034311"/>
    </source>
</evidence>
<keyword evidence="10" id="KW-1185">Reference proteome</keyword>
<organism evidence="9 10">
    <name type="scientific">Allacma fusca</name>
    <dbReference type="NCBI Taxonomy" id="39272"/>
    <lineage>
        <taxon>Eukaryota</taxon>
        <taxon>Metazoa</taxon>
        <taxon>Ecdysozoa</taxon>
        <taxon>Arthropoda</taxon>
        <taxon>Hexapoda</taxon>
        <taxon>Collembola</taxon>
        <taxon>Symphypleona</taxon>
        <taxon>Sminthuridae</taxon>
        <taxon>Allacma</taxon>
    </lineage>
</organism>
<evidence type="ECO:0000256" key="4">
    <source>
        <dbReference type="ARBA" id="ARBA00023157"/>
    </source>
</evidence>
<keyword evidence="7" id="KW-0732">Signal</keyword>
<dbReference type="InterPro" id="IPR004302">
    <property type="entry name" value="Cellulose/chitin-bd_N"/>
</dbReference>
<keyword evidence="3" id="KW-0186">Copper</keyword>
<evidence type="ECO:0000256" key="5">
    <source>
        <dbReference type="ARBA" id="ARBA00023180"/>
    </source>
</evidence>
<gene>
    <name evidence="9" type="ORF">AFUS01_LOCUS44416</name>
</gene>
<name>A0A8J2M8I5_9HEXA</name>
<sequence length="350" mass="39163">MSSNKILVFTFLLLYTVREISCHGRLMVPPARNCMWRYGYPNPVNYDDNQLYCGGHAVMYGQNKGKCGVCGDGYHEQPKPNEPGGPYANGIVVRRYVPGQVIDVEVDVTTNHNGTFELKLCQNNDPAKAVTQDCFDKNPLPIVETNDPSSKSYSYTLPPGPPGTFTYKVRLPSDVSCTYCVIQWWWQVGNTWGDCPDGTSKVGCGPQETFVNCADVSIQPLAGRPPSRPTAQQDNPYQIYYRDYTKAGNPLTPLVVRDQVCVGTGTYETIPGINNWCQSNCMKYPPSCPADKCRANFNTQVDRQWQVKTRRKTKNRSLAPNPLVPKYLMDHFQENLIGIQPLINQGITGK</sequence>
<protein>
    <recommendedName>
        <fullName evidence="8">Chitin-binding type-4 domain-containing protein</fullName>
    </recommendedName>
</protein>
<comment type="cofactor">
    <cofactor evidence="1">
        <name>Cu(2+)</name>
        <dbReference type="ChEBI" id="CHEBI:29036"/>
    </cofactor>
</comment>
<dbReference type="AlphaFoldDB" id="A0A8J2M8I5"/>
<evidence type="ECO:0000313" key="10">
    <source>
        <dbReference type="Proteomes" id="UP000708208"/>
    </source>
</evidence>
<evidence type="ECO:0000256" key="2">
    <source>
        <dbReference type="ARBA" id="ARBA00022723"/>
    </source>
</evidence>
<dbReference type="Proteomes" id="UP000708208">
    <property type="component" value="Unassembled WGS sequence"/>
</dbReference>
<feature type="signal peptide" evidence="7">
    <location>
        <begin position="1"/>
        <end position="22"/>
    </location>
</feature>
<reference evidence="9" key="1">
    <citation type="submission" date="2021-06" db="EMBL/GenBank/DDBJ databases">
        <authorList>
            <person name="Hodson N. C."/>
            <person name="Mongue J. A."/>
            <person name="Jaron S. K."/>
        </authorList>
    </citation>
    <scope>NUCLEOTIDE SEQUENCE</scope>
</reference>
<evidence type="ECO:0000256" key="1">
    <source>
        <dbReference type="ARBA" id="ARBA00001973"/>
    </source>
</evidence>
<feature type="domain" description="Chitin-binding type-4" evidence="8">
    <location>
        <begin position="23"/>
        <end position="216"/>
    </location>
</feature>
<dbReference type="InterPro" id="IPR052282">
    <property type="entry name" value="Starch-active_LPMO"/>
</dbReference>
<dbReference type="Pfam" id="PF03067">
    <property type="entry name" value="LPMO_10"/>
    <property type="match status" value="1"/>
</dbReference>
<dbReference type="PANTHER" id="PTHR36575">
    <property type="entry name" value="BINDING PROTEIN, PUTATIVE (AFU_ORTHOLOGUE AFUA_1G14430)-RELATED"/>
    <property type="match status" value="1"/>
</dbReference>
<keyword evidence="4" id="KW-1015">Disulfide bond</keyword>
<evidence type="ECO:0000256" key="3">
    <source>
        <dbReference type="ARBA" id="ARBA00023008"/>
    </source>
</evidence>
<comment type="similarity">
    <text evidence="6">Belongs to the polysaccharide monooxygenase AA13 family.</text>
</comment>
<comment type="caution">
    <text evidence="9">The sequence shown here is derived from an EMBL/GenBank/DDBJ whole genome shotgun (WGS) entry which is preliminary data.</text>
</comment>
<feature type="chain" id="PRO_5035324384" description="Chitin-binding type-4 domain-containing protein" evidence="7">
    <location>
        <begin position="23"/>
        <end position="350"/>
    </location>
</feature>
<accession>A0A8J2M8I5</accession>
<dbReference type="GO" id="GO:0046872">
    <property type="term" value="F:metal ion binding"/>
    <property type="evidence" value="ECO:0007669"/>
    <property type="project" value="UniProtKB-KW"/>
</dbReference>
<dbReference type="PANTHER" id="PTHR36575:SF2">
    <property type="entry name" value="CHITIN-BINDING TYPE-4 DOMAIN-CONTAINING PROTEIN-RELATED"/>
    <property type="match status" value="1"/>
</dbReference>
<evidence type="ECO:0000259" key="8">
    <source>
        <dbReference type="Pfam" id="PF03067"/>
    </source>
</evidence>
<evidence type="ECO:0000256" key="7">
    <source>
        <dbReference type="SAM" id="SignalP"/>
    </source>
</evidence>
<keyword evidence="2" id="KW-0479">Metal-binding</keyword>
<keyword evidence="5" id="KW-0325">Glycoprotein</keyword>
<dbReference type="OrthoDB" id="64893at2759"/>
<dbReference type="EMBL" id="CAJVCH010570458">
    <property type="protein sequence ID" value="CAG7834981.1"/>
    <property type="molecule type" value="Genomic_DNA"/>
</dbReference>